<organism evidence="2 3">
    <name type="scientific">Mycena metata</name>
    <dbReference type="NCBI Taxonomy" id="1033252"/>
    <lineage>
        <taxon>Eukaryota</taxon>
        <taxon>Fungi</taxon>
        <taxon>Dikarya</taxon>
        <taxon>Basidiomycota</taxon>
        <taxon>Agaricomycotina</taxon>
        <taxon>Agaricomycetes</taxon>
        <taxon>Agaricomycetidae</taxon>
        <taxon>Agaricales</taxon>
        <taxon>Marasmiineae</taxon>
        <taxon>Mycenaceae</taxon>
        <taxon>Mycena</taxon>
    </lineage>
</organism>
<comment type="caution">
    <text evidence="2">The sequence shown here is derived from an EMBL/GenBank/DDBJ whole genome shotgun (WGS) entry which is preliminary data.</text>
</comment>
<feature type="region of interest" description="Disordered" evidence="1">
    <location>
        <begin position="216"/>
        <end position="249"/>
    </location>
</feature>
<accession>A0AAD7H9Z2</accession>
<sequence>MVQRETITAWQWPLPRDDYGSKLWSCGKCAKFGETEVISRRSGYDEGAPPLTVRRAERGERAYGGVASVVVQPPDHRIGVWQCLRLGVRVRVGRRVRERQDSGMEWDGAMYDRTPHRRCGPLYLPHMPPLAPPPSAPHRTPLHRSAPPPRPFVVRIRPAHPTHLSCTSTRIYAAHVHLAWAPRPQKLLTSVSLHYGSVRLARSAYTAAHVSAQDRPCRRTAAHPPAHATSSDMCRTYTHPHTATPRPSAIHAASSLHHSRPTYAAVLIRRASAHETISEAHENLA</sequence>
<dbReference type="Proteomes" id="UP001215598">
    <property type="component" value="Unassembled WGS sequence"/>
</dbReference>
<dbReference type="EMBL" id="JARKIB010000299">
    <property type="protein sequence ID" value="KAJ7715987.1"/>
    <property type="molecule type" value="Genomic_DNA"/>
</dbReference>
<evidence type="ECO:0000313" key="2">
    <source>
        <dbReference type="EMBL" id="KAJ7715987.1"/>
    </source>
</evidence>
<dbReference type="AlphaFoldDB" id="A0AAD7H9Z2"/>
<keyword evidence="3" id="KW-1185">Reference proteome</keyword>
<evidence type="ECO:0000256" key="1">
    <source>
        <dbReference type="SAM" id="MobiDB-lite"/>
    </source>
</evidence>
<protein>
    <submittedName>
        <fullName evidence="2">Uncharacterized protein</fullName>
    </submittedName>
</protein>
<name>A0AAD7H9Z2_9AGAR</name>
<evidence type="ECO:0000313" key="3">
    <source>
        <dbReference type="Proteomes" id="UP001215598"/>
    </source>
</evidence>
<reference evidence="2" key="1">
    <citation type="submission" date="2023-03" db="EMBL/GenBank/DDBJ databases">
        <title>Massive genome expansion in bonnet fungi (Mycena s.s.) driven by repeated elements and novel gene families across ecological guilds.</title>
        <authorList>
            <consortium name="Lawrence Berkeley National Laboratory"/>
            <person name="Harder C.B."/>
            <person name="Miyauchi S."/>
            <person name="Viragh M."/>
            <person name="Kuo A."/>
            <person name="Thoen E."/>
            <person name="Andreopoulos B."/>
            <person name="Lu D."/>
            <person name="Skrede I."/>
            <person name="Drula E."/>
            <person name="Henrissat B."/>
            <person name="Morin E."/>
            <person name="Kohler A."/>
            <person name="Barry K."/>
            <person name="LaButti K."/>
            <person name="Morin E."/>
            <person name="Salamov A."/>
            <person name="Lipzen A."/>
            <person name="Mereny Z."/>
            <person name="Hegedus B."/>
            <person name="Baldrian P."/>
            <person name="Stursova M."/>
            <person name="Weitz H."/>
            <person name="Taylor A."/>
            <person name="Grigoriev I.V."/>
            <person name="Nagy L.G."/>
            <person name="Martin F."/>
            <person name="Kauserud H."/>
        </authorList>
    </citation>
    <scope>NUCLEOTIDE SEQUENCE</scope>
    <source>
        <strain evidence="2">CBHHK182m</strain>
    </source>
</reference>
<proteinExistence type="predicted"/>
<gene>
    <name evidence="2" type="ORF">B0H16DRAFT_1477063</name>
</gene>